<evidence type="ECO:0000313" key="6">
    <source>
        <dbReference type="Proteomes" id="UP000238314"/>
    </source>
</evidence>
<accession>A0A1N7PHE0</accession>
<dbReference type="InterPro" id="IPR053148">
    <property type="entry name" value="PD-DEXK-like_domain"/>
</dbReference>
<sequence>MSDEIIQNNDYKDWSAFIFNKIKVAQTQAALKVNAEMLTLYWEIGNSIIEKQQKNGWGSKVIELLAKDLTHNFPDSKGFSVRNLKYMRSFAKAYPHFPIVQVPLAQGETQFVQVPLAQITWYHHISLLTKIKDVTERIFYIAETAKNEWSRDVMLLQIQSNLYSRSGKALNNFEQTLPEYQSDLAKSIFKDPYHFDFLMLATKVKELEIEKLLTHKITDFLLELGKGFAFVGRQYAIEVDNTDYKIDLLFYHTVLHAYVVIELKAGEFMPEYVSKLNFYISAVDDKIKTPFDEPTIGLLLCASKSNVKVEYAMRGLDKPLGVATYQLEQLVKENIDKLNEDNGEEQ</sequence>
<feature type="domain" description="YhcG N-terminal" evidence="2">
    <location>
        <begin position="20"/>
        <end position="165"/>
    </location>
</feature>
<keyword evidence="4" id="KW-0255">Endonuclease</keyword>
<dbReference type="Gene3D" id="3.40.1350.10">
    <property type="match status" value="1"/>
</dbReference>
<dbReference type="OrthoDB" id="9801263at2"/>
<dbReference type="InterPro" id="IPR041527">
    <property type="entry name" value="YhcG_N"/>
</dbReference>
<dbReference type="STRING" id="551459.SAMN05421796_1164"/>
<dbReference type="AlphaFoldDB" id="A0A1N7PHE0"/>
<dbReference type="Pfam" id="PF06250">
    <property type="entry name" value="YhcG_C"/>
    <property type="match status" value="1"/>
</dbReference>
<dbReference type="Proteomes" id="UP000238314">
    <property type="component" value="Unassembled WGS sequence"/>
</dbReference>
<reference evidence="4" key="3">
    <citation type="submission" date="2017-01" db="EMBL/GenBank/DDBJ databases">
        <authorList>
            <person name="Mah S.A."/>
            <person name="Swanson W.J."/>
            <person name="Moy G.W."/>
            <person name="Vacquier V.D."/>
        </authorList>
    </citation>
    <scope>NUCLEOTIDE SEQUENCE [LARGE SCALE GENOMIC DNA]</scope>
    <source>
        <strain evidence="4">DSM 21068</strain>
    </source>
</reference>
<dbReference type="InterPro" id="IPR009362">
    <property type="entry name" value="YhcG_C"/>
</dbReference>
<feature type="domain" description="YhcG PDDEXK nuclease" evidence="1">
    <location>
        <begin position="187"/>
        <end position="337"/>
    </location>
</feature>
<dbReference type="GO" id="GO:0004519">
    <property type="term" value="F:endonuclease activity"/>
    <property type="evidence" value="ECO:0007669"/>
    <property type="project" value="UniProtKB-KW"/>
</dbReference>
<keyword evidence="4" id="KW-0378">Hydrolase</keyword>
<dbReference type="RefSeq" id="WP_076452892.1">
    <property type="nucleotide sequence ID" value="NZ_FTOJ01000016.1"/>
</dbReference>
<keyword evidence="4" id="KW-0540">Nuclease</keyword>
<dbReference type="PANTHER" id="PTHR30547:SF5">
    <property type="entry name" value="NUCLEASE YHCG-RELATED"/>
    <property type="match status" value="1"/>
</dbReference>
<reference evidence="5" key="2">
    <citation type="submission" date="2017-01" db="EMBL/GenBank/DDBJ databases">
        <authorList>
            <person name="Varghese N."/>
            <person name="Submissions S."/>
        </authorList>
    </citation>
    <scope>NUCLEOTIDE SEQUENCE [LARGE SCALE GENOMIC DNA]</scope>
    <source>
        <strain evidence="5">DSM 21068</strain>
    </source>
</reference>
<dbReference type="Pfam" id="PF17761">
    <property type="entry name" value="DUF1016_N"/>
    <property type="match status" value="1"/>
</dbReference>
<proteinExistence type="predicted"/>
<evidence type="ECO:0000259" key="1">
    <source>
        <dbReference type="Pfam" id="PF06250"/>
    </source>
</evidence>
<dbReference type="InterPro" id="IPR011856">
    <property type="entry name" value="tRNA_endonuc-like_dom_sf"/>
</dbReference>
<evidence type="ECO:0000313" key="4">
    <source>
        <dbReference type="EMBL" id="SIT10034.1"/>
    </source>
</evidence>
<evidence type="ECO:0000313" key="3">
    <source>
        <dbReference type="EMBL" id="PQA89837.1"/>
    </source>
</evidence>
<dbReference type="Proteomes" id="UP000186246">
    <property type="component" value="Unassembled WGS sequence"/>
</dbReference>
<dbReference type="REBASE" id="265750">
    <property type="entry name" value="S.Cpi21068ORF15500P"/>
</dbReference>
<evidence type="ECO:0000313" key="5">
    <source>
        <dbReference type="Proteomes" id="UP000186246"/>
    </source>
</evidence>
<dbReference type="EMBL" id="MUGO01000038">
    <property type="protein sequence ID" value="PQA89837.1"/>
    <property type="molecule type" value="Genomic_DNA"/>
</dbReference>
<organism evidence="4 5">
    <name type="scientific">Chryseobacterium piscicola</name>
    <dbReference type="NCBI Taxonomy" id="551459"/>
    <lineage>
        <taxon>Bacteria</taxon>
        <taxon>Pseudomonadati</taxon>
        <taxon>Bacteroidota</taxon>
        <taxon>Flavobacteriia</taxon>
        <taxon>Flavobacteriales</taxon>
        <taxon>Weeksellaceae</taxon>
        <taxon>Chryseobacterium group</taxon>
        <taxon>Chryseobacterium</taxon>
    </lineage>
</organism>
<keyword evidence="6" id="KW-1185">Reference proteome</keyword>
<name>A0A1N7PHE0_9FLAO</name>
<dbReference type="EMBL" id="FTOJ01000016">
    <property type="protein sequence ID" value="SIT10034.1"/>
    <property type="molecule type" value="Genomic_DNA"/>
</dbReference>
<evidence type="ECO:0000259" key="2">
    <source>
        <dbReference type="Pfam" id="PF17761"/>
    </source>
</evidence>
<gene>
    <name evidence="3" type="ORF">B0A70_15505</name>
    <name evidence="4" type="ORF">SAMN05421796_1164</name>
</gene>
<dbReference type="GO" id="GO:0003676">
    <property type="term" value="F:nucleic acid binding"/>
    <property type="evidence" value="ECO:0007669"/>
    <property type="project" value="InterPro"/>
</dbReference>
<reference evidence="3 6" key="1">
    <citation type="submission" date="2016-11" db="EMBL/GenBank/DDBJ databases">
        <title>Whole genomes of Flavobacteriaceae.</title>
        <authorList>
            <person name="Stine C."/>
            <person name="Li C."/>
            <person name="Tadesse D."/>
        </authorList>
    </citation>
    <scope>NUCLEOTIDE SEQUENCE [LARGE SCALE GENOMIC DNA]</scope>
    <source>
        <strain evidence="3 6">DSM 21068</strain>
    </source>
</reference>
<dbReference type="PANTHER" id="PTHR30547">
    <property type="entry name" value="UNCHARACTERIZED PROTEIN YHCG-RELATED"/>
    <property type="match status" value="1"/>
</dbReference>
<protein>
    <submittedName>
        <fullName evidence="4">Predicted nuclease of restriction endonuclease-like (RecB) superfamily, DUF1016 family</fullName>
    </submittedName>
</protein>